<dbReference type="RefSeq" id="WP_096163683.1">
    <property type="nucleotide sequence ID" value="NZ_JBQQHC010000010.1"/>
</dbReference>
<dbReference type="Proteomes" id="UP000218598">
    <property type="component" value="Unassembled WGS sequence"/>
</dbReference>
<name>A0A2A3YMT7_9MICO</name>
<dbReference type="AlphaFoldDB" id="A0A2A3YMT7"/>
<evidence type="ECO:0000313" key="3">
    <source>
        <dbReference type="Proteomes" id="UP000218598"/>
    </source>
</evidence>
<comment type="caution">
    <text evidence="2">The sequence shown here is derived from an EMBL/GenBank/DDBJ whole genome shotgun (WGS) entry which is preliminary data.</text>
</comment>
<dbReference type="CDD" id="cd09083">
    <property type="entry name" value="EEP-1"/>
    <property type="match status" value="1"/>
</dbReference>
<keyword evidence="3" id="KW-1185">Reference proteome</keyword>
<dbReference type="InterPro" id="IPR050410">
    <property type="entry name" value="CCR4/nocturin_mRNA_transcr"/>
</dbReference>
<evidence type="ECO:0000313" key="2">
    <source>
        <dbReference type="EMBL" id="PCC41072.1"/>
    </source>
</evidence>
<dbReference type="SUPFAM" id="SSF56219">
    <property type="entry name" value="DNase I-like"/>
    <property type="match status" value="1"/>
</dbReference>
<accession>A0A2A3YMT7</accession>
<dbReference type="InterPro" id="IPR036691">
    <property type="entry name" value="Endo/exonu/phosph_ase_sf"/>
</dbReference>
<dbReference type="Pfam" id="PF03372">
    <property type="entry name" value="Exo_endo_phos"/>
    <property type="match status" value="1"/>
</dbReference>
<proteinExistence type="predicted"/>
<dbReference type="EMBL" id="NRGR01000001">
    <property type="protein sequence ID" value="PCC41072.1"/>
    <property type="molecule type" value="Genomic_DNA"/>
</dbReference>
<dbReference type="PANTHER" id="PTHR12121">
    <property type="entry name" value="CARBON CATABOLITE REPRESSOR PROTEIN 4"/>
    <property type="match status" value="1"/>
</dbReference>
<evidence type="ECO:0000259" key="1">
    <source>
        <dbReference type="Pfam" id="PF03372"/>
    </source>
</evidence>
<dbReference type="GeneID" id="95326314"/>
<gene>
    <name evidence="2" type="ORF">CIK66_00460</name>
</gene>
<dbReference type="OrthoDB" id="9793162at2"/>
<feature type="domain" description="Endonuclease/exonuclease/phosphatase" evidence="1">
    <location>
        <begin position="1"/>
        <end position="250"/>
    </location>
</feature>
<sequence>MSFNALFQTDASAPGDPGHWADRTPAIEALLSADRPHLLGLQEMQAWTYAPIEKGLGSTYRSVGVAESGGSDGLINPIFYDAARLELLAWNQFWLSDRPREVGSATWGNARPRTAVWARFRDRDTGQEFAHVNTHLDHVITQAKVKGAQLISDHLEQFRLLKLPTITTGDFNSVARMSPAYTVLVEDFGLQDSWLAAEDRLSPGWGTFPHFHEVEESNVRIDWILLSQGVRVVDARIDDFRLDGIFPSDHLPVRCHVELPAASA</sequence>
<dbReference type="PANTHER" id="PTHR12121:SF36">
    <property type="entry name" value="ENDONUCLEASE_EXONUCLEASE_PHOSPHATASE DOMAIN-CONTAINING PROTEIN"/>
    <property type="match status" value="1"/>
</dbReference>
<reference evidence="2 3" key="1">
    <citation type="journal article" date="2017" name="Elife">
        <title>Extensive horizontal gene transfer in cheese-associated bacteria.</title>
        <authorList>
            <person name="Bonham K.S."/>
            <person name="Wolfe B.E."/>
            <person name="Dutton R.J."/>
        </authorList>
    </citation>
    <scope>NUCLEOTIDE SEQUENCE [LARGE SCALE GENOMIC DNA]</scope>
    <source>
        <strain evidence="2 3">341_9</strain>
    </source>
</reference>
<dbReference type="GO" id="GO:0000175">
    <property type="term" value="F:3'-5'-RNA exonuclease activity"/>
    <property type="evidence" value="ECO:0007669"/>
    <property type="project" value="TreeGrafter"/>
</dbReference>
<organism evidence="2 3">
    <name type="scientific">Brachybacterium alimentarium</name>
    <dbReference type="NCBI Taxonomy" id="47845"/>
    <lineage>
        <taxon>Bacteria</taxon>
        <taxon>Bacillati</taxon>
        <taxon>Actinomycetota</taxon>
        <taxon>Actinomycetes</taxon>
        <taxon>Micrococcales</taxon>
        <taxon>Dermabacteraceae</taxon>
        <taxon>Brachybacterium</taxon>
    </lineage>
</organism>
<dbReference type="InterPro" id="IPR005135">
    <property type="entry name" value="Endo/exonuclease/phosphatase"/>
</dbReference>
<dbReference type="Gene3D" id="3.60.10.10">
    <property type="entry name" value="Endonuclease/exonuclease/phosphatase"/>
    <property type="match status" value="1"/>
</dbReference>
<protein>
    <recommendedName>
        <fullName evidence="1">Endonuclease/exonuclease/phosphatase domain-containing protein</fullName>
    </recommendedName>
</protein>